<gene>
    <name evidence="7" type="ORF">ADH66_01220</name>
</gene>
<feature type="transmembrane region" description="Helical" evidence="5">
    <location>
        <begin position="138"/>
        <end position="157"/>
    </location>
</feature>
<dbReference type="PANTHER" id="PTHR37422">
    <property type="entry name" value="TEICHURONIC ACID BIOSYNTHESIS PROTEIN TUAE"/>
    <property type="match status" value="1"/>
</dbReference>
<reference evidence="8" key="1">
    <citation type="submission" date="2017-05" db="EMBL/GenBank/DDBJ databases">
        <title>Improved OligoMM genomes.</title>
        <authorList>
            <person name="Garzetti D."/>
        </authorList>
    </citation>
    <scope>NUCLEOTIDE SEQUENCE [LARGE SCALE GENOMIC DNA]</scope>
    <source>
        <strain evidence="8">KB18</strain>
    </source>
</reference>
<keyword evidence="8" id="KW-1185">Reference proteome</keyword>
<evidence type="ECO:0000256" key="1">
    <source>
        <dbReference type="ARBA" id="ARBA00004141"/>
    </source>
</evidence>
<feature type="transmembrane region" description="Helical" evidence="5">
    <location>
        <begin position="261"/>
        <end position="281"/>
    </location>
</feature>
<keyword evidence="2 5" id="KW-0812">Transmembrane</keyword>
<comment type="subcellular location">
    <subcellularLocation>
        <location evidence="1">Membrane</location>
        <topology evidence="1">Multi-pass membrane protein</topology>
    </subcellularLocation>
</comment>
<name>A0ABN4ZZ46_9FIRM</name>
<feature type="transmembrane region" description="Helical" evidence="5">
    <location>
        <begin position="364"/>
        <end position="384"/>
    </location>
</feature>
<feature type="transmembrane region" description="Helical" evidence="5">
    <location>
        <begin position="396"/>
        <end position="425"/>
    </location>
</feature>
<evidence type="ECO:0000256" key="3">
    <source>
        <dbReference type="ARBA" id="ARBA00022989"/>
    </source>
</evidence>
<evidence type="ECO:0000256" key="5">
    <source>
        <dbReference type="SAM" id="Phobius"/>
    </source>
</evidence>
<evidence type="ECO:0000313" key="7">
    <source>
        <dbReference type="EMBL" id="ASB39394.1"/>
    </source>
</evidence>
<protein>
    <recommendedName>
        <fullName evidence="6">O-antigen ligase-related domain-containing protein</fullName>
    </recommendedName>
</protein>
<organism evidence="7 8">
    <name type="scientific">Acutalibacter muris</name>
    <dbReference type="NCBI Taxonomy" id="1796620"/>
    <lineage>
        <taxon>Bacteria</taxon>
        <taxon>Bacillati</taxon>
        <taxon>Bacillota</taxon>
        <taxon>Clostridia</taxon>
        <taxon>Eubacteriales</taxon>
        <taxon>Acutalibacteraceae</taxon>
        <taxon>Acutalibacter</taxon>
    </lineage>
</organism>
<feature type="transmembrane region" description="Helical" evidence="5">
    <location>
        <begin position="42"/>
        <end position="63"/>
    </location>
</feature>
<feature type="transmembrane region" description="Helical" evidence="5">
    <location>
        <begin position="114"/>
        <end position="131"/>
    </location>
</feature>
<feature type="transmembrane region" description="Helical" evidence="5">
    <location>
        <begin position="84"/>
        <end position="102"/>
    </location>
</feature>
<dbReference type="Proteomes" id="UP000196710">
    <property type="component" value="Chromosome"/>
</dbReference>
<evidence type="ECO:0000259" key="6">
    <source>
        <dbReference type="Pfam" id="PF04932"/>
    </source>
</evidence>
<keyword evidence="3 5" id="KW-1133">Transmembrane helix</keyword>
<feature type="transmembrane region" description="Helical" evidence="5">
    <location>
        <begin position="192"/>
        <end position="209"/>
    </location>
</feature>
<feature type="transmembrane region" description="Helical" evidence="5">
    <location>
        <begin position="237"/>
        <end position="254"/>
    </location>
</feature>
<evidence type="ECO:0000256" key="4">
    <source>
        <dbReference type="ARBA" id="ARBA00023136"/>
    </source>
</evidence>
<dbReference type="PANTHER" id="PTHR37422:SF13">
    <property type="entry name" value="LIPOPOLYSACCHARIDE BIOSYNTHESIS PROTEIN PA4999-RELATED"/>
    <property type="match status" value="1"/>
</dbReference>
<proteinExistence type="predicted"/>
<evidence type="ECO:0000313" key="8">
    <source>
        <dbReference type="Proteomes" id="UP000196710"/>
    </source>
</evidence>
<feature type="domain" description="O-antigen ligase-related" evidence="6">
    <location>
        <begin position="221"/>
        <end position="376"/>
    </location>
</feature>
<accession>A0ABN4ZZ46</accession>
<keyword evidence="4 5" id="KW-0472">Membrane</keyword>
<feature type="transmembrane region" description="Helical" evidence="5">
    <location>
        <begin position="216"/>
        <end position="231"/>
    </location>
</feature>
<dbReference type="InterPro" id="IPR007016">
    <property type="entry name" value="O-antigen_ligase-rel_domated"/>
</dbReference>
<dbReference type="EMBL" id="CP021422">
    <property type="protein sequence ID" value="ASB39394.1"/>
    <property type="molecule type" value="Genomic_DNA"/>
</dbReference>
<dbReference type="Pfam" id="PF04932">
    <property type="entry name" value="Wzy_C"/>
    <property type="match status" value="1"/>
</dbReference>
<evidence type="ECO:0000256" key="2">
    <source>
        <dbReference type="ARBA" id="ARBA00022692"/>
    </source>
</evidence>
<sequence length="442" mass="47644">MKAIFMNPQKAITQAYIILLMTAFLFFTGAKGYADITLSKFLAFSLLSCTYVVSMAVASIAAARVCRPLSAVALLKKLSWPQRAALLYLSVTWISAFASPYWPETVLGASRYEGAFTITLYVLCFLLVAAYGEADRLLLWALVAVVTLESLLCIVQLTGKNPFGLYPKGYSYFDAGKAYGGEYLGTLGNTDLLAAFYCLAVPILAYGMAYMKGVKRLALLAAFALSSYILVRISVMAGFVGIAAGLLLALPMGFREKRTRLICAAALAGLLLAALLTLYIADPPVGMPHEIHNILHGDFDSSFGSGRIHIWKEVAAAAVTRPLLGSGPDTMINGGLEPFTRYDAELGIKIVAMIDTAHNEYLNIWYHQGILALGAYIWLLVLLVKRWTAAAPADGAALALGAGIIGYCAQAFFGFSMCITAPFFWTALGLLARRIDPAKGKE</sequence>
<dbReference type="InterPro" id="IPR051533">
    <property type="entry name" value="WaaL-like"/>
</dbReference>